<sequence>MVGAVDNPESIYTYLGAELRQLREAKGLTLMELGNLSGVSYTHISEIERGKTCASLKTLEKLAKVLEVPISHFVVSEEVLNLGERIRRLRESHGLTQAQLGDAVGVSLSLITQIETGRVKPSLLTLQKIARRLGISTSYFLLNEGIGGMAIQQSEDEIAMLHAIRENLLGFTVRELEIINRIIVLLRSLVKDSDICGFNRDINRFFQGLAPSARQQILQKVAELTAENNNGK</sequence>
<evidence type="ECO:0000259" key="2">
    <source>
        <dbReference type="PROSITE" id="PS50943"/>
    </source>
</evidence>
<organism evidence="3 4">
    <name type="scientific">Thermanaerosceptrum fracticalcis</name>
    <dbReference type="NCBI Taxonomy" id="1712410"/>
    <lineage>
        <taxon>Bacteria</taxon>
        <taxon>Bacillati</taxon>
        <taxon>Bacillota</taxon>
        <taxon>Clostridia</taxon>
        <taxon>Eubacteriales</taxon>
        <taxon>Peptococcaceae</taxon>
        <taxon>Thermanaerosceptrum</taxon>
    </lineage>
</organism>
<dbReference type="GO" id="GO:0003677">
    <property type="term" value="F:DNA binding"/>
    <property type="evidence" value="ECO:0007669"/>
    <property type="project" value="UniProtKB-KW"/>
</dbReference>
<dbReference type="SUPFAM" id="SSF47413">
    <property type="entry name" value="lambda repressor-like DNA-binding domains"/>
    <property type="match status" value="2"/>
</dbReference>
<dbReference type="Pfam" id="PF01381">
    <property type="entry name" value="HTH_3"/>
    <property type="match status" value="2"/>
</dbReference>
<dbReference type="InterPro" id="IPR010982">
    <property type="entry name" value="Lambda_DNA-bd_dom_sf"/>
</dbReference>
<dbReference type="Gene3D" id="1.10.260.40">
    <property type="entry name" value="lambda repressor-like DNA-binding domains"/>
    <property type="match status" value="2"/>
</dbReference>
<dbReference type="CDD" id="cd00093">
    <property type="entry name" value="HTH_XRE"/>
    <property type="match status" value="2"/>
</dbReference>
<name>A0A7G6E1U2_THEFR</name>
<keyword evidence="4" id="KW-1185">Reference proteome</keyword>
<evidence type="ECO:0000313" key="4">
    <source>
        <dbReference type="Proteomes" id="UP000515847"/>
    </source>
</evidence>
<gene>
    <name evidence="3" type="ORF">BR63_06770</name>
</gene>
<keyword evidence="1" id="KW-0238">DNA-binding</keyword>
<feature type="domain" description="HTH cro/C1-type" evidence="2">
    <location>
        <begin position="86"/>
        <end position="140"/>
    </location>
</feature>
<feature type="domain" description="HTH cro/C1-type" evidence="2">
    <location>
        <begin position="19"/>
        <end position="73"/>
    </location>
</feature>
<dbReference type="KEGG" id="tfr:BR63_06770"/>
<dbReference type="GO" id="GO:0003700">
    <property type="term" value="F:DNA-binding transcription factor activity"/>
    <property type="evidence" value="ECO:0007669"/>
    <property type="project" value="TreeGrafter"/>
</dbReference>
<dbReference type="PANTHER" id="PTHR46797">
    <property type="entry name" value="HTH-TYPE TRANSCRIPTIONAL REGULATOR"/>
    <property type="match status" value="1"/>
</dbReference>
<evidence type="ECO:0000256" key="1">
    <source>
        <dbReference type="ARBA" id="ARBA00023125"/>
    </source>
</evidence>
<dbReference type="SMART" id="SM00530">
    <property type="entry name" value="HTH_XRE"/>
    <property type="match status" value="2"/>
</dbReference>
<dbReference type="GO" id="GO:0005829">
    <property type="term" value="C:cytosol"/>
    <property type="evidence" value="ECO:0007669"/>
    <property type="project" value="TreeGrafter"/>
</dbReference>
<proteinExistence type="predicted"/>
<dbReference type="Proteomes" id="UP000515847">
    <property type="component" value="Chromosome"/>
</dbReference>
<accession>A0A7G6E1U2</accession>
<protein>
    <submittedName>
        <fullName evidence="3">Helix-turn-helix domain-containing protein</fullName>
    </submittedName>
</protein>
<evidence type="ECO:0000313" key="3">
    <source>
        <dbReference type="EMBL" id="QNB46046.1"/>
    </source>
</evidence>
<reference evidence="3 4" key="1">
    <citation type="journal article" date="2019" name="Front. Microbiol.">
        <title>Thermoanaerosceptrum fracticalcis gen. nov. sp. nov., a Novel Fumarate-Fermenting Microorganism From a Deep Fractured Carbonate Aquifer of the US Great Basin.</title>
        <authorList>
            <person name="Hamilton-Brehm S.D."/>
            <person name="Stewart L.E."/>
            <person name="Zavarin M."/>
            <person name="Caldwell M."/>
            <person name="Lawson P.A."/>
            <person name="Onstott T.C."/>
            <person name="Grzymski J."/>
            <person name="Neveux I."/>
            <person name="Lollar B.S."/>
            <person name="Russell C.E."/>
            <person name="Moser D.P."/>
        </authorList>
    </citation>
    <scope>NUCLEOTIDE SEQUENCE [LARGE SCALE GENOMIC DNA]</scope>
    <source>
        <strain evidence="3 4">DRI-13</strain>
    </source>
</reference>
<dbReference type="InterPro" id="IPR050807">
    <property type="entry name" value="TransReg_Diox_bact_type"/>
</dbReference>
<dbReference type="EMBL" id="CP045798">
    <property type="protein sequence ID" value="QNB46046.1"/>
    <property type="molecule type" value="Genomic_DNA"/>
</dbReference>
<dbReference type="PROSITE" id="PS50943">
    <property type="entry name" value="HTH_CROC1"/>
    <property type="match status" value="2"/>
</dbReference>
<dbReference type="AlphaFoldDB" id="A0A7G6E1U2"/>
<dbReference type="PANTHER" id="PTHR46797:SF1">
    <property type="entry name" value="METHYLPHOSPHONATE SYNTHASE"/>
    <property type="match status" value="1"/>
</dbReference>
<dbReference type="InterPro" id="IPR001387">
    <property type="entry name" value="Cro/C1-type_HTH"/>
</dbReference>